<organism evidence="11 12">
    <name type="scientific">Candidula unifasciata</name>
    <dbReference type="NCBI Taxonomy" id="100452"/>
    <lineage>
        <taxon>Eukaryota</taxon>
        <taxon>Metazoa</taxon>
        <taxon>Spiralia</taxon>
        <taxon>Lophotrochozoa</taxon>
        <taxon>Mollusca</taxon>
        <taxon>Gastropoda</taxon>
        <taxon>Heterobranchia</taxon>
        <taxon>Euthyneura</taxon>
        <taxon>Panpulmonata</taxon>
        <taxon>Eupulmonata</taxon>
        <taxon>Stylommatophora</taxon>
        <taxon>Helicina</taxon>
        <taxon>Helicoidea</taxon>
        <taxon>Geomitridae</taxon>
        <taxon>Candidula</taxon>
    </lineage>
</organism>
<dbReference type="InterPro" id="IPR026082">
    <property type="entry name" value="ABCA"/>
</dbReference>
<dbReference type="Pfam" id="PF00005">
    <property type="entry name" value="ABC_tran"/>
    <property type="match status" value="2"/>
</dbReference>
<protein>
    <recommendedName>
        <fullName evidence="10">ABC transporter domain-containing protein</fullName>
    </recommendedName>
</protein>
<dbReference type="InterPro" id="IPR003593">
    <property type="entry name" value="AAA+_ATPase"/>
</dbReference>
<dbReference type="GO" id="GO:0140359">
    <property type="term" value="F:ABC-type transporter activity"/>
    <property type="evidence" value="ECO:0007669"/>
    <property type="project" value="InterPro"/>
</dbReference>
<dbReference type="Gene3D" id="3.40.50.300">
    <property type="entry name" value="P-loop containing nucleotide triphosphate hydrolases"/>
    <property type="match status" value="2"/>
</dbReference>
<feature type="transmembrane region" description="Helical" evidence="9">
    <location>
        <begin position="1068"/>
        <end position="1092"/>
    </location>
</feature>
<dbReference type="PROSITE" id="PS00211">
    <property type="entry name" value="ABC_TRANSPORTER_1"/>
    <property type="match status" value="1"/>
</dbReference>
<feature type="transmembrane region" description="Helical" evidence="9">
    <location>
        <begin position="279"/>
        <end position="297"/>
    </location>
</feature>
<evidence type="ECO:0000256" key="5">
    <source>
        <dbReference type="ARBA" id="ARBA00022741"/>
    </source>
</evidence>
<gene>
    <name evidence="11" type="ORF">CUNI_LOCUS11314</name>
</gene>
<dbReference type="Pfam" id="PF23321">
    <property type="entry name" value="R1_ABCA1"/>
    <property type="match status" value="1"/>
</dbReference>
<evidence type="ECO:0000256" key="4">
    <source>
        <dbReference type="ARBA" id="ARBA00022737"/>
    </source>
</evidence>
<keyword evidence="2" id="KW-0813">Transport</keyword>
<dbReference type="Pfam" id="PF12698">
    <property type="entry name" value="ABC2_membrane_3"/>
    <property type="match status" value="2"/>
</dbReference>
<evidence type="ECO:0000313" key="12">
    <source>
        <dbReference type="Proteomes" id="UP000678393"/>
    </source>
</evidence>
<dbReference type="EMBL" id="CAJHNH020002152">
    <property type="protein sequence ID" value="CAG5125756.1"/>
    <property type="molecule type" value="Genomic_DNA"/>
</dbReference>
<dbReference type="GO" id="GO:0005524">
    <property type="term" value="F:ATP binding"/>
    <property type="evidence" value="ECO:0007669"/>
    <property type="project" value="UniProtKB-KW"/>
</dbReference>
<evidence type="ECO:0000313" key="11">
    <source>
        <dbReference type="EMBL" id="CAG5125756.1"/>
    </source>
</evidence>
<feature type="transmembrane region" description="Helical" evidence="9">
    <location>
        <begin position="1202"/>
        <end position="1223"/>
    </location>
</feature>
<feature type="transmembrane region" description="Helical" evidence="9">
    <location>
        <begin position="1098"/>
        <end position="1120"/>
    </location>
</feature>
<accession>A0A8S3ZFB5</accession>
<dbReference type="FunFam" id="3.40.50.300:FF:000327">
    <property type="entry name" value="ATP-binding cassette sub-family A member 3"/>
    <property type="match status" value="1"/>
</dbReference>
<evidence type="ECO:0000256" key="2">
    <source>
        <dbReference type="ARBA" id="ARBA00022448"/>
    </source>
</evidence>
<feature type="transmembrane region" description="Helical" evidence="9">
    <location>
        <begin position="166"/>
        <end position="188"/>
    </location>
</feature>
<keyword evidence="7 9" id="KW-1133">Transmembrane helix</keyword>
<keyword evidence="12" id="KW-1185">Reference proteome</keyword>
<feature type="transmembrane region" description="Helical" evidence="9">
    <location>
        <begin position="21"/>
        <end position="46"/>
    </location>
</feature>
<feature type="transmembrane region" description="Helical" evidence="9">
    <location>
        <begin position="209"/>
        <end position="230"/>
    </location>
</feature>
<feature type="transmembrane region" description="Helical" evidence="9">
    <location>
        <begin position="985"/>
        <end position="1009"/>
    </location>
</feature>
<dbReference type="OrthoDB" id="6512918at2759"/>
<proteinExistence type="predicted"/>
<dbReference type="InterPro" id="IPR013525">
    <property type="entry name" value="ABC2_TM"/>
</dbReference>
<sequence>MKLFSQIGLLMWKNWLLQKRRICVTVFEVILPILFAIIFIVIRLLVKADEVRKVTTYERESIANFSSLKVNGIIGFAPNTSETNALMETVRDMIMNFDTKKGNGEYLWYKENSVLILQNLIGQALTKHWLSKENKDPDSVLFGAYMQRMAYPPYYNDGMILILQNVLPLFLILSFILSVIIGIKNLVYEKERKLKESMKLMGLTSAAHWISWLLTLGVYLVPAMAIYAILFGVKIVSAGAVLNHTDPSLFFVFLLCYSLSIITFCFMISSFVQKANVGAIVGGIVFFAFYFPYYFITNNYDGMSKNSKLGASLLFNCAMSLGANCIGLYEGTGAGARWNNFDKPATPDDNISMLDCMIMLLVDSAIHFLIAWYVDNISPGEFGVPKPFYFCFTKSYWCSSSTSSNDEYENRNKLSKYFEKEPTDKEAGIRICNLKKTFGRKVAVAGTSLNMYKGQITVLLGHNGAGKTTTMSMLTGFIPPTSGTAYVNDYDIRNNIAGVRSSLGLCPQHDILFDTLTVEEHLHFFAKLKGCTSSDIKSQVVEVANEVGLESKIKDLSQNLSGGQKRKLSVGIALIGGSKVVFLDEPSSGMDPGARRQIWNVLQRARQGRTIVLSTHYMDEADLLGDRIAIMAEGVIKCCGSSMFLKKFPSWKQQNLKPLINSEVSYLLPDNMSSRFPDLFNNLDKKKEELGITSFGAAATTMEEVFLKVGDTASFEDESPSSSTDGDFVKHENGYMNGAFEPEKNHLNHLENGTSHGVFGNTNKVYAEKGDLENENLEAPYSDIMAFNKGFSKKTGLALKTSRIRALFVKKAIHTWRNRTVTLVQLLLPVLSTLLGLGIMEAKPENKPQPLLKLDLSAYGRTNIPYTTGVNFSLEKNHFADLYGKQFGQSQNLENFNLSSTLLTFNLQYIIGLEVADAKPNETIAAIAYYNGQPLHSQPISVNYMMNTFLQSSLNDSYSLQSTVHPLPKDEKEAAKDNILSNQGLGFTIGLFITIGMSFLTTLFMYFLIKERQVGAKHMQVVSGVGPITYWLPTFLWDFINYIIPSLLLIVVFAIFSKTAFIGDGRWAIDILILVLYGWAVLPFMYAIQFAFTIPATGVAVVLMINIVTGLVTTIAVFIFQIPTIGLENVAVGLDWLFTIFFPNYNMASCFINMYTNYENTEACKPNLVYCKVMAHPCCKDRCTTICYKFEEEYMSWTKPGIGPYLFFMALQGVVCVVIIILIENHIFQRIWYLIRGAPDTGSEFMDAERSAHQTEDSDVAAERQRINSCPASVLSSSGDPLLLVNLYKRYNNFVAVDHICVGIPEQECFGLLGQNGAGKTTTFKMLTGDVMVTGGNAYLKGFDVRSSIKDVQSNMGYCPQFDALIDQMTGYETLVMYARLRGIPEENISTVVNKLLDILLLRPHADKLAGHYSGGNKRKLSTAIALVGDPPFIMLDEPSSGMDPKARRQLWNVLSQVRASGRTMVLTSHSMEECDALCTRLAIMVNGRFVCLGSPQHLKNKFGQGYTLITQLGVLPDGNSAPNEPVVDFITSHFPGAKVFDDHQGYIHFQVPDATVRLADIFSVMEEAKKRVNVQDYSVHQTTLEQIFLTFTRQQIQPKDEEKKSCKFPFCC</sequence>
<dbReference type="SMART" id="SM00382">
    <property type="entry name" value="AAA"/>
    <property type="match status" value="2"/>
</dbReference>
<keyword evidence="6" id="KW-0067">ATP-binding</keyword>
<name>A0A8S3ZFB5_9EUPU</name>
<evidence type="ECO:0000256" key="1">
    <source>
        <dbReference type="ARBA" id="ARBA00004141"/>
    </source>
</evidence>
<evidence type="ECO:0000256" key="6">
    <source>
        <dbReference type="ARBA" id="ARBA00022840"/>
    </source>
</evidence>
<feature type="transmembrane region" description="Helical" evidence="9">
    <location>
        <begin position="250"/>
        <end position="272"/>
    </location>
</feature>
<comment type="subcellular location">
    <subcellularLocation>
        <location evidence="1">Membrane</location>
        <topology evidence="1">Multi-pass membrane protein</topology>
    </subcellularLocation>
</comment>
<evidence type="ECO:0000256" key="8">
    <source>
        <dbReference type="ARBA" id="ARBA00023136"/>
    </source>
</evidence>
<evidence type="ECO:0000259" key="10">
    <source>
        <dbReference type="PROSITE" id="PS50893"/>
    </source>
</evidence>
<dbReference type="SUPFAM" id="SSF52540">
    <property type="entry name" value="P-loop containing nucleoside triphosphate hydrolases"/>
    <property type="match status" value="2"/>
</dbReference>
<keyword evidence="3 9" id="KW-0812">Transmembrane</keyword>
<dbReference type="CDD" id="cd03263">
    <property type="entry name" value="ABC_subfamily_A"/>
    <property type="match status" value="2"/>
</dbReference>
<dbReference type="GO" id="GO:0016020">
    <property type="term" value="C:membrane"/>
    <property type="evidence" value="ECO:0007669"/>
    <property type="project" value="UniProtKB-SubCell"/>
</dbReference>
<evidence type="ECO:0000256" key="7">
    <source>
        <dbReference type="ARBA" id="ARBA00022989"/>
    </source>
</evidence>
<dbReference type="FunFam" id="3.40.50.300:FF:000298">
    <property type="entry name" value="ATP-binding cassette sub-family A member 12"/>
    <property type="match status" value="1"/>
</dbReference>
<dbReference type="InterPro" id="IPR017871">
    <property type="entry name" value="ABC_transporter-like_CS"/>
</dbReference>
<feature type="transmembrane region" description="Helical" evidence="9">
    <location>
        <begin position="1127"/>
        <end position="1145"/>
    </location>
</feature>
<dbReference type="InterPro" id="IPR003439">
    <property type="entry name" value="ABC_transporter-like_ATP-bd"/>
</dbReference>
<feature type="domain" description="ABC transporter" evidence="10">
    <location>
        <begin position="1282"/>
        <end position="1512"/>
    </location>
</feature>
<keyword evidence="8 9" id="KW-0472">Membrane</keyword>
<feature type="transmembrane region" description="Helical" evidence="9">
    <location>
        <begin position="1039"/>
        <end position="1056"/>
    </location>
</feature>
<keyword evidence="4" id="KW-0677">Repeat</keyword>
<dbReference type="GO" id="GO:0016887">
    <property type="term" value="F:ATP hydrolysis activity"/>
    <property type="evidence" value="ECO:0007669"/>
    <property type="project" value="InterPro"/>
</dbReference>
<dbReference type="GO" id="GO:0005319">
    <property type="term" value="F:lipid transporter activity"/>
    <property type="evidence" value="ECO:0007669"/>
    <property type="project" value="TreeGrafter"/>
</dbReference>
<dbReference type="Proteomes" id="UP000678393">
    <property type="component" value="Unassembled WGS sequence"/>
</dbReference>
<dbReference type="PROSITE" id="PS50893">
    <property type="entry name" value="ABC_TRANSPORTER_2"/>
    <property type="match status" value="2"/>
</dbReference>
<evidence type="ECO:0000256" key="9">
    <source>
        <dbReference type="SAM" id="Phobius"/>
    </source>
</evidence>
<feature type="domain" description="ABC transporter" evidence="10">
    <location>
        <begin position="429"/>
        <end position="658"/>
    </location>
</feature>
<dbReference type="InterPro" id="IPR056264">
    <property type="entry name" value="R2_ABCA1-4-like"/>
</dbReference>
<dbReference type="InterPro" id="IPR027417">
    <property type="entry name" value="P-loop_NTPase"/>
</dbReference>
<reference evidence="11" key="1">
    <citation type="submission" date="2021-04" db="EMBL/GenBank/DDBJ databases">
        <authorList>
            <consortium name="Molecular Ecology Group"/>
        </authorList>
    </citation>
    <scope>NUCLEOTIDE SEQUENCE</scope>
</reference>
<keyword evidence="5" id="KW-0547">Nucleotide-binding</keyword>
<dbReference type="PANTHER" id="PTHR19229:SF250">
    <property type="entry name" value="ABC TRANSPORTER DOMAIN-CONTAINING PROTEIN-RELATED"/>
    <property type="match status" value="1"/>
</dbReference>
<evidence type="ECO:0000256" key="3">
    <source>
        <dbReference type="ARBA" id="ARBA00022692"/>
    </source>
</evidence>
<dbReference type="PANTHER" id="PTHR19229">
    <property type="entry name" value="ATP-BINDING CASSETTE TRANSPORTER SUBFAMILY A ABCA"/>
    <property type="match status" value="1"/>
</dbReference>
<comment type="caution">
    <text evidence="11">The sequence shown here is derived from an EMBL/GenBank/DDBJ whole genome shotgun (WGS) entry which is preliminary data.</text>
</comment>